<gene>
    <name evidence="3" type="ORF">EPD60_05290</name>
</gene>
<feature type="region of interest" description="Disordered" evidence="1">
    <location>
        <begin position="57"/>
        <end position="82"/>
    </location>
</feature>
<dbReference type="SUPFAM" id="SSF47781">
    <property type="entry name" value="RuvA domain 2-like"/>
    <property type="match status" value="3"/>
</dbReference>
<dbReference type="Gene3D" id="1.10.150.310">
    <property type="entry name" value="Tex RuvX-like domain-like"/>
    <property type="match status" value="1"/>
</dbReference>
<organism evidence="3 4">
    <name type="scientific">Flaviaesturariibacter flavus</name>
    <dbReference type="NCBI Taxonomy" id="2502780"/>
    <lineage>
        <taxon>Bacteria</taxon>
        <taxon>Pseudomonadati</taxon>
        <taxon>Bacteroidota</taxon>
        <taxon>Chitinophagia</taxon>
        <taxon>Chitinophagales</taxon>
        <taxon>Chitinophagaceae</taxon>
        <taxon>Flaviaestuariibacter</taxon>
    </lineage>
</organism>
<dbReference type="InterPro" id="IPR010994">
    <property type="entry name" value="RuvA_2-like"/>
</dbReference>
<keyword evidence="4" id="KW-1185">Reference proteome</keyword>
<dbReference type="InterPro" id="IPR051675">
    <property type="entry name" value="Endo/Exo/Phosphatase_dom_1"/>
</dbReference>
<keyword evidence="2" id="KW-1133">Transmembrane helix</keyword>
<evidence type="ECO:0000313" key="4">
    <source>
        <dbReference type="Proteomes" id="UP000295334"/>
    </source>
</evidence>
<evidence type="ECO:0000313" key="3">
    <source>
        <dbReference type="EMBL" id="TCJ17610.1"/>
    </source>
</evidence>
<keyword evidence="2" id="KW-0472">Membrane</keyword>
<protein>
    <submittedName>
        <fullName evidence="3">Helix-hairpin-helix domain-containing protein</fullName>
    </submittedName>
</protein>
<feature type="transmembrane region" description="Helical" evidence="2">
    <location>
        <begin position="20"/>
        <end position="38"/>
    </location>
</feature>
<dbReference type="Pfam" id="PF12836">
    <property type="entry name" value="HHH_3"/>
    <property type="match status" value="3"/>
</dbReference>
<dbReference type="Gene3D" id="1.10.150.280">
    <property type="entry name" value="AF1531-like domain"/>
    <property type="match status" value="1"/>
</dbReference>
<proteinExistence type="predicted"/>
<evidence type="ECO:0000256" key="2">
    <source>
        <dbReference type="SAM" id="Phobius"/>
    </source>
</evidence>
<dbReference type="EMBL" id="SJZI01000008">
    <property type="protein sequence ID" value="TCJ17610.1"/>
    <property type="molecule type" value="Genomic_DNA"/>
</dbReference>
<name>A0A4R1BJS6_9BACT</name>
<dbReference type="PANTHER" id="PTHR21180:SF32">
    <property type="entry name" value="ENDONUCLEASE_EXONUCLEASE_PHOSPHATASE FAMILY DOMAIN-CONTAINING PROTEIN 1"/>
    <property type="match status" value="1"/>
</dbReference>
<comment type="caution">
    <text evidence="3">The sequence shown here is derived from an EMBL/GenBank/DDBJ whole genome shotgun (WGS) entry which is preliminary data.</text>
</comment>
<dbReference type="PANTHER" id="PTHR21180">
    <property type="entry name" value="ENDONUCLEASE/EXONUCLEASE/PHOSPHATASE FAMILY DOMAIN-CONTAINING PROTEIN 1"/>
    <property type="match status" value="1"/>
</dbReference>
<accession>A0A4R1BJS6</accession>
<reference evidence="3 4" key="1">
    <citation type="submission" date="2019-03" db="EMBL/GenBank/DDBJ databases">
        <authorList>
            <person name="Kim M.K.M."/>
        </authorList>
    </citation>
    <scope>NUCLEOTIDE SEQUENCE [LARGE SCALE GENOMIC DNA]</scope>
    <source>
        <strain evidence="3 4">17J68-12</strain>
    </source>
</reference>
<dbReference type="AlphaFoldDB" id="A0A4R1BJS6"/>
<sequence length="307" mass="34498">MKKTHPVKDYFTFSRKDRLAAGALLLVLGGLIGLPYLMPDRPPVLQPLPDSLVSVRAGRTPGEEPEEPAWAPRQVGHRPGPPRVTERFPFDPNELDAAGWVRLGLPGRVAGTILKYRDRGGRFRRPEDLRKIWSLPPGFYEEVAPYIRIAGAEAPGLRTAFSEHRPPAGREGPRPVALNEADSAALERLPGIGAKLASRIIRFRDRLGGFHRVEQVAETWGLPDSTFRRIQPYLTLSGSHPGVRKFNLNSATKEELKVHPYLRWNLVNALIEYRNRHGNFQSVADLKKVLLVSDSLYERIAPYFTVE</sequence>
<dbReference type="Proteomes" id="UP000295334">
    <property type="component" value="Unassembled WGS sequence"/>
</dbReference>
<dbReference type="Gene3D" id="1.10.150.320">
    <property type="entry name" value="Photosystem II 12 kDa extrinsic protein"/>
    <property type="match status" value="1"/>
</dbReference>
<keyword evidence="2" id="KW-0812">Transmembrane</keyword>
<evidence type="ECO:0000256" key="1">
    <source>
        <dbReference type="SAM" id="MobiDB-lite"/>
    </source>
</evidence>
<dbReference type="RefSeq" id="WP_131447589.1">
    <property type="nucleotide sequence ID" value="NZ_SJZI01000008.1"/>
</dbReference>
<dbReference type="OrthoDB" id="981124at2"/>